<dbReference type="EMBL" id="PYHO01000002">
    <property type="protein sequence ID" value="PSR48347.1"/>
    <property type="molecule type" value="Genomic_DNA"/>
</dbReference>
<evidence type="ECO:0000313" key="2">
    <source>
        <dbReference type="Proteomes" id="UP000240892"/>
    </source>
</evidence>
<accession>A0A2T2Y745</accession>
<gene>
    <name evidence="1" type="ORF">C8256_04240</name>
</gene>
<organism evidence="1 2">
    <name type="scientific">Kluyvera genomosp. 2</name>
    <dbReference type="NCBI Taxonomy" id="2774054"/>
    <lineage>
        <taxon>Bacteria</taxon>
        <taxon>Pseudomonadati</taxon>
        <taxon>Pseudomonadota</taxon>
        <taxon>Gammaproteobacteria</taxon>
        <taxon>Enterobacterales</taxon>
        <taxon>Enterobacteriaceae</taxon>
        <taxon>Kluyvera</taxon>
    </lineage>
</organism>
<comment type="caution">
    <text evidence="1">The sequence shown here is derived from an EMBL/GenBank/DDBJ whole genome shotgun (WGS) entry which is preliminary data.</text>
</comment>
<evidence type="ECO:0000313" key="1">
    <source>
        <dbReference type="EMBL" id="PSR48347.1"/>
    </source>
</evidence>
<reference evidence="1 2" key="1">
    <citation type="submission" date="2018-03" db="EMBL/GenBank/DDBJ databases">
        <title>First report of an OXA-48+CTX-M-M-producing Kluyvera ascorbata clone recovered from patients admitted in a University Hospital in Madrid, Spain.</title>
        <authorList>
            <person name="Hernandez-Garcia M."/>
            <person name="Leon-Sampedro R."/>
            <person name="Perez-Viso B."/>
            <person name="Morosini M.I."/>
            <person name="Lopez-Fresnena N."/>
            <person name="Coque T.M."/>
            <person name="Bonten M."/>
            <person name="Malhotra-Kumar S."/>
            <person name="Ruiz-Garbajosa P."/>
            <person name="Canton R."/>
        </authorList>
    </citation>
    <scope>NUCLEOTIDE SEQUENCE [LARGE SCALE GENOMIC DNA]</scope>
    <source>
        <strain evidence="1 2">KA2</strain>
    </source>
</reference>
<sequence length="98" mass="10718">MGGEVVATPLLQMHREEPEEPLRVDKQTLAADSDLMVNKETIIHSEMAALPIGAVEEELVLVVASKLRHTDLVAVALMILRFQDQKKQGVLECQGSAS</sequence>
<dbReference type="Proteomes" id="UP000240892">
    <property type="component" value="Unassembled WGS sequence"/>
</dbReference>
<protein>
    <submittedName>
        <fullName evidence="1">Uncharacterized protein</fullName>
    </submittedName>
</protein>
<proteinExistence type="predicted"/>
<keyword evidence="2" id="KW-1185">Reference proteome</keyword>
<dbReference type="AlphaFoldDB" id="A0A2T2Y745"/>
<name>A0A2T2Y745_9ENTR</name>